<gene>
    <name evidence="1" type="ORF">Ocin01_00228</name>
</gene>
<name>A0A1D2NMI6_ORCCI</name>
<dbReference type="EMBL" id="LJIJ01000005">
    <property type="protein sequence ID" value="ODN06447.1"/>
    <property type="molecule type" value="Genomic_DNA"/>
</dbReference>
<sequence length="157" mass="18182">MEARKSGERTYDEAPIAVDLEESSNSFDAFTCYEPLSHLGLPNAALNDDDKKPIMKPLQLSNYDTPKIRKAQDFMHQPVRRRLIFSSQDEDDKENTPTKNYEDFTKYRTIADPVNKVEKQEISKNQLLQCHSDQNFDKSLQGVCNTIYGMNRIVHEH</sequence>
<accession>A0A1D2NMI6</accession>
<dbReference type="AlphaFoldDB" id="A0A1D2NMI6"/>
<evidence type="ECO:0000313" key="2">
    <source>
        <dbReference type="Proteomes" id="UP000094527"/>
    </source>
</evidence>
<protein>
    <submittedName>
        <fullName evidence="1">Uncharacterized protein</fullName>
    </submittedName>
</protein>
<proteinExistence type="predicted"/>
<evidence type="ECO:0000313" key="1">
    <source>
        <dbReference type="EMBL" id="ODN06447.1"/>
    </source>
</evidence>
<reference evidence="1 2" key="1">
    <citation type="journal article" date="2016" name="Genome Biol. Evol.">
        <title>Gene Family Evolution Reflects Adaptation to Soil Environmental Stressors in the Genome of the Collembolan Orchesella cincta.</title>
        <authorList>
            <person name="Faddeeva-Vakhrusheva A."/>
            <person name="Derks M.F."/>
            <person name="Anvar S.Y."/>
            <person name="Agamennone V."/>
            <person name="Suring W."/>
            <person name="Smit S."/>
            <person name="van Straalen N.M."/>
            <person name="Roelofs D."/>
        </authorList>
    </citation>
    <scope>NUCLEOTIDE SEQUENCE [LARGE SCALE GENOMIC DNA]</scope>
    <source>
        <tissue evidence="1">Mixed pool</tissue>
    </source>
</reference>
<keyword evidence="2" id="KW-1185">Reference proteome</keyword>
<dbReference type="Proteomes" id="UP000094527">
    <property type="component" value="Unassembled WGS sequence"/>
</dbReference>
<comment type="caution">
    <text evidence="1">The sequence shown here is derived from an EMBL/GenBank/DDBJ whole genome shotgun (WGS) entry which is preliminary data.</text>
</comment>
<organism evidence="1 2">
    <name type="scientific">Orchesella cincta</name>
    <name type="common">Springtail</name>
    <name type="synonym">Podura cincta</name>
    <dbReference type="NCBI Taxonomy" id="48709"/>
    <lineage>
        <taxon>Eukaryota</taxon>
        <taxon>Metazoa</taxon>
        <taxon>Ecdysozoa</taxon>
        <taxon>Arthropoda</taxon>
        <taxon>Hexapoda</taxon>
        <taxon>Collembola</taxon>
        <taxon>Entomobryomorpha</taxon>
        <taxon>Entomobryoidea</taxon>
        <taxon>Orchesellidae</taxon>
        <taxon>Orchesellinae</taxon>
        <taxon>Orchesella</taxon>
    </lineage>
</organism>